<keyword evidence="1" id="KW-0963">Cytoplasm</keyword>
<evidence type="ECO:0000313" key="8">
    <source>
        <dbReference type="Proteomes" id="UP000821866"/>
    </source>
</evidence>
<evidence type="ECO:0000256" key="3">
    <source>
        <dbReference type="ARBA" id="ARBA00023054"/>
    </source>
</evidence>
<feature type="region of interest" description="Disordered" evidence="5">
    <location>
        <begin position="118"/>
        <end position="140"/>
    </location>
</feature>
<dbReference type="AlphaFoldDB" id="A0A9J6DDL6"/>
<dbReference type="Proteomes" id="UP000821866">
    <property type="component" value="Chromosome 8"/>
</dbReference>
<protein>
    <recommendedName>
        <fullName evidence="6">KIF21A/B second helical domain-containing protein</fullName>
    </recommendedName>
</protein>
<organism evidence="7 8">
    <name type="scientific">Rhipicephalus microplus</name>
    <name type="common">Cattle tick</name>
    <name type="synonym">Boophilus microplus</name>
    <dbReference type="NCBI Taxonomy" id="6941"/>
    <lineage>
        <taxon>Eukaryota</taxon>
        <taxon>Metazoa</taxon>
        <taxon>Ecdysozoa</taxon>
        <taxon>Arthropoda</taxon>
        <taxon>Chelicerata</taxon>
        <taxon>Arachnida</taxon>
        <taxon>Acari</taxon>
        <taxon>Parasitiformes</taxon>
        <taxon>Ixodida</taxon>
        <taxon>Ixodoidea</taxon>
        <taxon>Ixodidae</taxon>
        <taxon>Rhipicephalinae</taxon>
        <taxon>Rhipicephalus</taxon>
        <taxon>Boophilus</taxon>
    </lineage>
</organism>
<feature type="domain" description="KIF21A/B second helical" evidence="6">
    <location>
        <begin position="12"/>
        <end position="103"/>
    </location>
</feature>
<evidence type="ECO:0000256" key="1">
    <source>
        <dbReference type="ARBA" id="ARBA00022490"/>
    </source>
</evidence>
<sequence>MWKREKALRLGKDTLDMINQIDSMRAHLNYLNENILEHQALILQMDTKDDTDCRELDAVFEGMVDTRGRYLLDKVFHMAINQSVQAAQSKSHVQELEVRLKQVEATNVLYQNLRQHTMKKMQPKPLAPPCWSEEPEHTHR</sequence>
<dbReference type="InterPro" id="IPR056532">
    <property type="entry name" value="KIF21A/B_hel_2"/>
</dbReference>
<proteinExistence type="predicted"/>
<dbReference type="Pfam" id="PF23203">
    <property type="entry name" value="KIF21A"/>
    <property type="match status" value="1"/>
</dbReference>
<evidence type="ECO:0000256" key="4">
    <source>
        <dbReference type="SAM" id="Coils"/>
    </source>
</evidence>
<evidence type="ECO:0000256" key="5">
    <source>
        <dbReference type="SAM" id="MobiDB-lite"/>
    </source>
</evidence>
<keyword evidence="3 4" id="KW-0175">Coiled coil</keyword>
<reference evidence="7" key="1">
    <citation type="journal article" date="2020" name="Cell">
        <title>Large-Scale Comparative Analyses of Tick Genomes Elucidate Their Genetic Diversity and Vector Capacities.</title>
        <authorList>
            <consortium name="Tick Genome and Microbiome Consortium (TIGMIC)"/>
            <person name="Jia N."/>
            <person name="Wang J."/>
            <person name="Shi W."/>
            <person name="Du L."/>
            <person name="Sun Y."/>
            <person name="Zhan W."/>
            <person name="Jiang J.F."/>
            <person name="Wang Q."/>
            <person name="Zhang B."/>
            <person name="Ji P."/>
            <person name="Bell-Sakyi L."/>
            <person name="Cui X.M."/>
            <person name="Yuan T.T."/>
            <person name="Jiang B.G."/>
            <person name="Yang W.F."/>
            <person name="Lam T.T."/>
            <person name="Chang Q.C."/>
            <person name="Ding S.J."/>
            <person name="Wang X.J."/>
            <person name="Zhu J.G."/>
            <person name="Ruan X.D."/>
            <person name="Zhao L."/>
            <person name="Wei J.T."/>
            <person name="Ye R.Z."/>
            <person name="Que T.C."/>
            <person name="Du C.H."/>
            <person name="Zhou Y.H."/>
            <person name="Cheng J.X."/>
            <person name="Dai P.F."/>
            <person name="Guo W.B."/>
            <person name="Han X.H."/>
            <person name="Huang E.J."/>
            <person name="Li L.F."/>
            <person name="Wei W."/>
            <person name="Gao Y.C."/>
            <person name="Liu J.Z."/>
            <person name="Shao H.Z."/>
            <person name="Wang X."/>
            <person name="Wang C.C."/>
            <person name="Yang T.C."/>
            <person name="Huo Q.B."/>
            <person name="Li W."/>
            <person name="Chen H.Y."/>
            <person name="Chen S.E."/>
            <person name="Zhou L.G."/>
            <person name="Ni X.B."/>
            <person name="Tian J.H."/>
            <person name="Sheng Y."/>
            <person name="Liu T."/>
            <person name="Pan Y.S."/>
            <person name="Xia L.Y."/>
            <person name="Li J."/>
            <person name="Zhao F."/>
            <person name="Cao W.C."/>
        </authorList>
    </citation>
    <scope>NUCLEOTIDE SEQUENCE</scope>
    <source>
        <strain evidence="7">Rmic-2018</strain>
    </source>
</reference>
<comment type="caution">
    <text evidence="7">The sequence shown here is derived from an EMBL/GenBank/DDBJ whole genome shotgun (WGS) entry which is preliminary data.</text>
</comment>
<accession>A0A9J6DDL6</accession>
<evidence type="ECO:0000313" key="7">
    <source>
        <dbReference type="EMBL" id="KAH8020066.1"/>
    </source>
</evidence>
<gene>
    <name evidence="7" type="ORF">HPB51_023949</name>
</gene>
<evidence type="ECO:0000259" key="6">
    <source>
        <dbReference type="Pfam" id="PF23203"/>
    </source>
</evidence>
<keyword evidence="8" id="KW-1185">Reference proteome</keyword>
<name>A0A9J6DDL6_RHIMP</name>
<dbReference type="GO" id="GO:0005874">
    <property type="term" value="C:microtubule"/>
    <property type="evidence" value="ECO:0007669"/>
    <property type="project" value="UniProtKB-KW"/>
</dbReference>
<dbReference type="EMBL" id="JABSTU010000010">
    <property type="protein sequence ID" value="KAH8020066.1"/>
    <property type="molecule type" value="Genomic_DNA"/>
</dbReference>
<evidence type="ECO:0000256" key="2">
    <source>
        <dbReference type="ARBA" id="ARBA00022701"/>
    </source>
</evidence>
<reference evidence="7" key="2">
    <citation type="submission" date="2021-09" db="EMBL/GenBank/DDBJ databases">
        <authorList>
            <person name="Jia N."/>
            <person name="Wang J."/>
            <person name="Shi W."/>
            <person name="Du L."/>
            <person name="Sun Y."/>
            <person name="Zhan W."/>
            <person name="Jiang J."/>
            <person name="Wang Q."/>
            <person name="Zhang B."/>
            <person name="Ji P."/>
            <person name="Sakyi L.B."/>
            <person name="Cui X."/>
            <person name="Yuan T."/>
            <person name="Jiang B."/>
            <person name="Yang W."/>
            <person name="Lam T.T.-Y."/>
            <person name="Chang Q."/>
            <person name="Ding S."/>
            <person name="Wang X."/>
            <person name="Zhu J."/>
            <person name="Ruan X."/>
            <person name="Zhao L."/>
            <person name="Wei J."/>
            <person name="Que T."/>
            <person name="Du C."/>
            <person name="Cheng J."/>
            <person name="Dai P."/>
            <person name="Han X."/>
            <person name="Huang E."/>
            <person name="Gao Y."/>
            <person name="Liu J."/>
            <person name="Shao H."/>
            <person name="Ye R."/>
            <person name="Li L."/>
            <person name="Wei W."/>
            <person name="Wang X."/>
            <person name="Wang C."/>
            <person name="Huo Q."/>
            <person name="Li W."/>
            <person name="Guo W."/>
            <person name="Chen H."/>
            <person name="Chen S."/>
            <person name="Zhou L."/>
            <person name="Zhou L."/>
            <person name="Ni X."/>
            <person name="Tian J."/>
            <person name="Zhou Y."/>
            <person name="Sheng Y."/>
            <person name="Liu T."/>
            <person name="Pan Y."/>
            <person name="Xia L."/>
            <person name="Li J."/>
            <person name="Zhao F."/>
            <person name="Cao W."/>
        </authorList>
    </citation>
    <scope>NUCLEOTIDE SEQUENCE</scope>
    <source>
        <strain evidence="7">Rmic-2018</strain>
        <tissue evidence="7">Larvae</tissue>
    </source>
</reference>
<keyword evidence="2" id="KW-0493">Microtubule</keyword>
<feature type="coiled-coil region" evidence="4">
    <location>
        <begin position="86"/>
        <end position="113"/>
    </location>
</feature>
<dbReference type="VEuPathDB" id="VectorBase:LOC119176697"/>